<reference evidence="2 3" key="1">
    <citation type="submission" date="2024-05" db="EMBL/GenBank/DDBJ databases">
        <authorList>
            <person name="Wallberg A."/>
        </authorList>
    </citation>
    <scope>NUCLEOTIDE SEQUENCE [LARGE SCALE GENOMIC DNA]</scope>
</reference>
<evidence type="ECO:0000313" key="2">
    <source>
        <dbReference type="EMBL" id="CAL4241631.1"/>
    </source>
</evidence>
<evidence type="ECO:0000313" key="3">
    <source>
        <dbReference type="Proteomes" id="UP001497623"/>
    </source>
</evidence>
<gene>
    <name evidence="2" type="ORF">MNOR_LOCUS40724</name>
</gene>
<accession>A0AAV2SV00</accession>
<evidence type="ECO:0000256" key="1">
    <source>
        <dbReference type="SAM" id="Coils"/>
    </source>
</evidence>
<dbReference type="Proteomes" id="UP001497623">
    <property type="component" value="Unassembled WGS sequence"/>
</dbReference>
<name>A0AAV2SV00_MEGNR</name>
<feature type="coiled-coil region" evidence="1">
    <location>
        <begin position="311"/>
        <end position="367"/>
    </location>
</feature>
<dbReference type="EMBL" id="CAXKWB010130417">
    <property type="protein sequence ID" value="CAL4241631.1"/>
    <property type="molecule type" value="Genomic_DNA"/>
</dbReference>
<keyword evidence="1" id="KW-0175">Coiled coil</keyword>
<sequence length="426" mass="48693">MQSNEPMIHTMYERMSSLVYSLMKKFINKKAINETVDGRIRAKHGSNLTSVDLSENQMKLDQIDIGTRAKTILISFDINSEQKEAFRKRCLDFYVSCTSYLISKLPLSCKILKDAQYLHPEKRNYSASLNAAARLSLKVASTLKNHLGKVFGVPENTTVSDVCDLVKSQWQIYQLIDIPKEWHTLETASAKKERQHTESYWRNVEKSWIDLTPKDSEEKSLRIDSYWSRVFEVKDSDGRKRFPQLAAFVKVILTLSHGNAGPEQGFSINKSIIDAHGTRLGEDILIALRRIKHRLLQVGSCKNFIITKPLLESVKLSRSRYEAELKANEQKAKSVIKEKEIKNKSEIEDIESKIRKIEKGIEVAEKAISDGSKQLEKHLRAKPLDPEKLQADNSLIQMGVQRKKKLAGDISKLRKKKKAKLAELTK</sequence>
<keyword evidence="3" id="KW-1185">Reference proteome</keyword>
<organism evidence="2 3">
    <name type="scientific">Meganyctiphanes norvegica</name>
    <name type="common">Northern krill</name>
    <name type="synonym">Thysanopoda norvegica</name>
    <dbReference type="NCBI Taxonomy" id="48144"/>
    <lineage>
        <taxon>Eukaryota</taxon>
        <taxon>Metazoa</taxon>
        <taxon>Ecdysozoa</taxon>
        <taxon>Arthropoda</taxon>
        <taxon>Crustacea</taxon>
        <taxon>Multicrustacea</taxon>
        <taxon>Malacostraca</taxon>
        <taxon>Eumalacostraca</taxon>
        <taxon>Eucarida</taxon>
        <taxon>Euphausiacea</taxon>
        <taxon>Euphausiidae</taxon>
        <taxon>Meganyctiphanes</taxon>
    </lineage>
</organism>
<proteinExistence type="predicted"/>
<protein>
    <submittedName>
        <fullName evidence="2">Uncharacterized protein</fullName>
    </submittedName>
</protein>
<comment type="caution">
    <text evidence="2">The sequence shown here is derived from an EMBL/GenBank/DDBJ whole genome shotgun (WGS) entry which is preliminary data.</text>
</comment>
<dbReference type="AlphaFoldDB" id="A0AAV2SV00"/>